<dbReference type="CDD" id="cd03443">
    <property type="entry name" value="PaaI_thioesterase"/>
    <property type="match status" value="1"/>
</dbReference>
<proteinExistence type="predicted"/>
<keyword evidence="4" id="KW-1185">Reference proteome</keyword>
<dbReference type="PANTHER" id="PTHR43240">
    <property type="entry name" value="1,4-DIHYDROXY-2-NAPHTHOYL-COA THIOESTERASE 1"/>
    <property type="match status" value="1"/>
</dbReference>
<reference evidence="3" key="1">
    <citation type="journal article" date="2014" name="Int. J. Syst. Evol. Microbiol.">
        <title>Complete genome sequence of Corynebacterium casei LMG S-19264T (=DSM 44701T), isolated from a smear-ripened cheese.</title>
        <authorList>
            <consortium name="US DOE Joint Genome Institute (JGI-PGF)"/>
            <person name="Walter F."/>
            <person name="Albersmeier A."/>
            <person name="Kalinowski J."/>
            <person name="Ruckert C."/>
        </authorList>
    </citation>
    <scope>NUCLEOTIDE SEQUENCE</scope>
    <source>
        <strain evidence="3">KCTC 42249</strain>
    </source>
</reference>
<evidence type="ECO:0000259" key="2">
    <source>
        <dbReference type="Pfam" id="PF03061"/>
    </source>
</evidence>
<dbReference type="NCBIfam" id="TIGR00369">
    <property type="entry name" value="unchar_dom_1"/>
    <property type="match status" value="1"/>
</dbReference>
<evidence type="ECO:0000256" key="1">
    <source>
        <dbReference type="ARBA" id="ARBA00022801"/>
    </source>
</evidence>
<dbReference type="InterPro" id="IPR003736">
    <property type="entry name" value="PAAI_dom"/>
</dbReference>
<evidence type="ECO:0000313" key="3">
    <source>
        <dbReference type="EMBL" id="GHD20737.1"/>
    </source>
</evidence>
<protein>
    <recommendedName>
        <fullName evidence="2">Thioesterase domain-containing protein</fullName>
    </recommendedName>
</protein>
<dbReference type="AlphaFoldDB" id="A0A8J3DU62"/>
<dbReference type="Pfam" id="PF03061">
    <property type="entry name" value="4HBT"/>
    <property type="match status" value="1"/>
</dbReference>
<reference evidence="3" key="2">
    <citation type="submission" date="2020-09" db="EMBL/GenBank/DDBJ databases">
        <authorList>
            <person name="Sun Q."/>
            <person name="Kim S."/>
        </authorList>
    </citation>
    <scope>NUCLEOTIDE SEQUENCE</scope>
    <source>
        <strain evidence="3">KCTC 42249</strain>
    </source>
</reference>
<comment type="caution">
    <text evidence="3">The sequence shown here is derived from an EMBL/GenBank/DDBJ whole genome shotgun (WGS) entry which is preliminary data.</text>
</comment>
<keyword evidence="1" id="KW-0378">Hydrolase</keyword>
<sequence>MSARETKRLDGLAQLWAMLGAGVPASIGETLGFSLVEVDAGRAVFEGQPDRRVYNPIGSVHGGYAATLLDSACGIAAHSQLAADEGYTTLELKVSYLRGLSDKSGRVRAEGRVVSRGRRVVFAEAALVDGAGRLCATATSTLLVFSLPPVEPPRAETE</sequence>
<gene>
    <name evidence="3" type="ORF">GCM10016234_33310</name>
</gene>
<dbReference type="RefSeq" id="WP_189506202.1">
    <property type="nucleotide sequence ID" value="NZ_BMZQ01000003.1"/>
</dbReference>
<evidence type="ECO:0000313" key="4">
    <source>
        <dbReference type="Proteomes" id="UP000630142"/>
    </source>
</evidence>
<dbReference type="GO" id="GO:0005829">
    <property type="term" value="C:cytosol"/>
    <property type="evidence" value="ECO:0007669"/>
    <property type="project" value="TreeGrafter"/>
</dbReference>
<dbReference type="PANTHER" id="PTHR43240:SF1">
    <property type="entry name" value="BLR5584 PROTEIN"/>
    <property type="match status" value="1"/>
</dbReference>
<dbReference type="InterPro" id="IPR006683">
    <property type="entry name" value="Thioestr_dom"/>
</dbReference>
<name>A0A8J3DU62_9HYPH</name>
<accession>A0A8J3DU62</accession>
<dbReference type="Gene3D" id="3.10.129.10">
    <property type="entry name" value="Hotdog Thioesterase"/>
    <property type="match status" value="1"/>
</dbReference>
<feature type="domain" description="Thioesterase" evidence="2">
    <location>
        <begin position="58"/>
        <end position="136"/>
    </location>
</feature>
<dbReference type="InterPro" id="IPR029069">
    <property type="entry name" value="HotDog_dom_sf"/>
</dbReference>
<dbReference type="Proteomes" id="UP000630142">
    <property type="component" value="Unassembled WGS sequence"/>
</dbReference>
<dbReference type="EMBL" id="BMZQ01000003">
    <property type="protein sequence ID" value="GHD20737.1"/>
    <property type="molecule type" value="Genomic_DNA"/>
</dbReference>
<dbReference type="GO" id="GO:0061522">
    <property type="term" value="F:1,4-dihydroxy-2-naphthoyl-CoA thioesterase activity"/>
    <property type="evidence" value="ECO:0007669"/>
    <property type="project" value="TreeGrafter"/>
</dbReference>
<organism evidence="3 4">
    <name type="scientific">Tianweitania populi</name>
    <dbReference type="NCBI Taxonomy" id="1607949"/>
    <lineage>
        <taxon>Bacteria</taxon>
        <taxon>Pseudomonadati</taxon>
        <taxon>Pseudomonadota</taxon>
        <taxon>Alphaproteobacteria</taxon>
        <taxon>Hyphomicrobiales</taxon>
        <taxon>Phyllobacteriaceae</taxon>
        <taxon>Tianweitania</taxon>
    </lineage>
</organism>
<dbReference type="SUPFAM" id="SSF54637">
    <property type="entry name" value="Thioesterase/thiol ester dehydrase-isomerase"/>
    <property type="match status" value="1"/>
</dbReference>